<evidence type="ECO:0000313" key="3">
    <source>
        <dbReference type="Proteomes" id="UP000649617"/>
    </source>
</evidence>
<name>A0A812NAM0_SYMPI</name>
<reference evidence="2" key="1">
    <citation type="submission" date="2021-02" db="EMBL/GenBank/DDBJ databases">
        <authorList>
            <person name="Dougan E. K."/>
            <person name="Rhodes N."/>
            <person name="Thang M."/>
            <person name="Chan C."/>
        </authorList>
    </citation>
    <scope>NUCLEOTIDE SEQUENCE</scope>
</reference>
<feature type="non-terminal residue" evidence="2">
    <location>
        <position position="1"/>
    </location>
</feature>
<keyword evidence="1" id="KW-0812">Transmembrane</keyword>
<evidence type="ECO:0000313" key="2">
    <source>
        <dbReference type="EMBL" id="CAE7282828.1"/>
    </source>
</evidence>
<keyword evidence="3" id="KW-1185">Reference proteome</keyword>
<feature type="transmembrane region" description="Helical" evidence="1">
    <location>
        <begin position="63"/>
        <end position="78"/>
    </location>
</feature>
<comment type="caution">
    <text evidence="2">The sequence shown here is derived from an EMBL/GenBank/DDBJ whole genome shotgun (WGS) entry which is preliminary data.</text>
</comment>
<proteinExistence type="predicted"/>
<organism evidence="2 3">
    <name type="scientific">Symbiodinium pilosum</name>
    <name type="common">Dinoflagellate</name>
    <dbReference type="NCBI Taxonomy" id="2952"/>
    <lineage>
        <taxon>Eukaryota</taxon>
        <taxon>Sar</taxon>
        <taxon>Alveolata</taxon>
        <taxon>Dinophyceae</taxon>
        <taxon>Suessiales</taxon>
        <taxon>Symbiodiniaceae</taxon>
        <taxon>Symbiodinium</taxon>
    </lineage>
</organism>
<sequence length="190" mass="22357">MFPYTIPLHLQVTWFSDFRRSDVSYKVWALEWNHWMALEIILVVMIGLSCLWLSYILLWLDDFFLASIVFSGCWRLFWPRTWILMRYKIQASLKQGYWEDSLALLRSRASGSVSLMYLLVCVSRFPALATSCGRYIFPGVCGILICTFALARQLCLRDRIDGYRFDSVQRSPDAIRRYRDGCFEGWMGIL</sequence>
<evidence type="ECO:0000256" key="1">
    <source>
        <dbReference type="SAM" id="Phobius"/>
    </source>
</evidence>
<keyword evidence="1" id="KW-0472">Membrane</keyword>
<keyword evidence="1" id="KW-1133">Transmembrane helix</keyword>
<dbReference type="AlphaFoldDB" id="A0A812NAM0"/>
<protein>
    <submittedName>
        <fullName evidence="2">Uncharacterized protein</fullName>
    </submittedName>
</protein>
<dbReference type="Proteomes" id="UP000649617">
    <property type="component" value="Unassembled WGS sequence"/>
</dbReference>
<feature type="transmembrane region" description="Helical" evidence="1">
    <location>
        <begin position="135"/>
        <end position="155"/>
    </location>
</feature>
<feature type="transmembrane region" description="Helical" evidence="1">
    <location>
        <begin position="35"/>
        <end position="57"/>
    </location>
</feature>
<dbReference type="EMBL" id="CAJNIZ010009513">
    <property type="protein sequence ID" value="CAE7282828.1"/>
    <property type="molecule type" value="Genomic_DNA"/>
</dbReference>
<accession>A0A812NAM0</accession>
<gene>
    <name evidence="2" type="ORF">SPIL2461_LOCUS6346</name>
</gene>
<dbReference type="OrthoDB" id="437209at2759"/>